<feature type="region of interest" description="Disordered" evidence="1">
    <location>
        <begin position="25"/>
        <end position="45"/>
    </location>
</feature>
<sequence>MVWWVPGTSRTRPLLATLTLGEKGDVRRSGRHRPENRQLSLFDLR</sequence>
<keyword evidence="3" id="KW-1185">Reference proteome</keyword>
<dbReference type="RefSeq" id="WP_238074755.1">
    <property type="nucleotide sequence ID" value="NZ_JAKNJB010000031.1"/>
</dbReference>
<accession>A0ABS9MC02</accession>
<proteinExistence type="predicted"/>
<evidence type="ECO:0000256" key="1">
    <source>
        <dbReference type="SAM" id="MobiDB-lite"/>
    </source>
</evidence>
<evidence type="ECO:0000313" key="2">
    <source>
        <dbReference type="EMBL" id="MCG4528334.1"/>
    </source>
</evidence>
<comment type="caution">
    <text evidence="2">The sequence shown here is derived from an EMBL/GenBank/DDBJ whole genome shotgun (WGS) entry which is preliminary data.</text>
</comment>
<reference evidence="2 3" key="1">
    <citation type="submission" date="2022-01" db="EMBL/GenBank/DDBJ databases">
        <title>Collection of gut derived symbiotic bacterial strains cultured from healthy donors.</title>
        <authorList>
            <person name="Lin H."/>
            <person name="Kohout C."/>
            <person name="Waligurski E."/>
            <person name="Pamer E.G."/>
        </authorList>
    </citation>
    <scope>NUCLEOTIDE SEQUENCE [LARGE SCALE GENOMIC DNA]</scope>
    <source>
        <strain evidence="2 3">DFI.3.7</strain>
    </source>
</reference>
<dbReference type="EMBL" id="JAKNJB010000031">
    <property type="protein sequence ID" value="MCG4528334.1"/>
    <property type="molecule type" value="Genomic_DNA"/>
</dbReference>
<evidence type="ECO:0000313" key="3">
    <source>
        <dbReference type="Proteomes" id="UP001200313"/>
    </source>
</evidence>
<organism evidence="2 3">
    <name type="scientific">Intestinimonas massiliensis</name>
    <name type="common">ex Afouda et al. 2020</name>
    <dbReference type="NCBI Taxonomy" id="1673721"/>
    <lineage>
        <taxon>Bacteria</taxon>
        <taxon>Bacillati</taxon>
        <taxon>Bacillota</taxon>
        <taxon>Clostridia</taxon>
        <taxon>Eubacteriales</taxon>
        <taxon>Intestinimonas</taxon>
    </lineage>
</organism>
<dbReference type="Proteomes" id="UP001200313">
    <property type="component" value="Unassembled WGS sequence"/>
</dbReference>
<gene>
    <name evidence="2" type="ORF">L0P79_14850</name>
</gene>
<feature type="compositionally biased region" description="Basic and acidic residues" evidence="1">
    <location>
        <begin position="25"/>
        <end position="36"/>
    </location>
</feature>
<name>A0ABS9MC02_9FIRM</name>
<protein>
    <submittedName>
        <fullName evidence="2">Uncharacterized protein</fullName>
    </submittedName>
</protein>